<dbReference type="Proteomes" id="UP001175000">
    <property type="component" value="Unassembled WGS sequence"/>
</dbReference>
<accession>A0AA39WXH9</accession>
<evidence type="ECO:0000313" key="2">
    <source>
        <dbReference type="Proteomes" id="UP001175000"/>
    </source>
</evidence>
<reference evidence="1" key="1">
    <citation type="submission" date="2023-06" db="EMBL/GenBank/DDBJ databases">
        <title>Genome-scale phylogeny and comparative genomics of the fungal order Sordariales.</title>
        <authorList>
            <consortium name="Lawrence Berkeley National Laboratory"/>
            <person name="Hensen N."/>
            <person name="Bonometti L."/>
            <person name="Westerberg I."/>
            <person name="Brannstrom I.O."/>
            <person name="Guillou S."/>
            <person name="Cros-Aarteil S."/>
            <person name="Calhoun S."/>
            <person name="Haridas S."/>
            <person name="Kuo A."/>
            <person name="Mondo S."/>
            <person name="Pangilinan J."/>
            <person name="Riley R."/>
            <person name="Labutti K."/>
            <person name="Andreopoulos B."/>
            <person name="Lipzen A."/>
            <person name="Chen C."/>
            <person name="Yanf M."/>
            <person name="Daum C."/>
            <person name="Ng V."/>
            <person name="Clum A."/>
            <person name="Steindorff A."/>
            <person name="Ohm R."/>
            <person name="Martin F."/>
            <person name="Silar P."/>
            <person name="Natvig D."/>
            <person name="Lalanne C."/>
            <person name="Gautier V."/>
            <person name="Ament-Velasquez S.L."/>
            <person name="Kruys A."/>
            <person name="Hutchinson M.I."/>
            <person name="Powell A.J."/>
            <person name="Barry K."/>
            <person name="Miller A.N."/>
            <person name="Grigoriev I.V."/>
            <person name="Debuchy R."/>
            <person name="Gladieux P."/>
            <person name="Thoren M.H."/>
            <person name="Johannesson H."/>
        </authorList>
    </citation>
    <scope>NUCLEOTIDE SEQUENCE</scope>
    <source>
        <strain evidence="1">CBS 606.72</strain>
    </source>
</reference>
<name>A0AA39WXH9_9PEZI</name>
<evidence type="ECO:0000313" key="1">
    <source>
        <dbReference type="EMBL" id="KAK0623459.1"/>
    </source>
</evidence>
<proteinExistence type="predicted"/>
<keyword evidence="2" id="KW-1185">Reference proteome</keyword>
<dbReference type="EMBL" id="JAULSU010000003">
    <property type="protein sequence ID" value="KAK0623459.1"/>
    <property type="molecule type" value="Genomic_DNA"/>
</dbReference>
<comment type="caution">
    <text evidence="1">The sequence shown here is derived from an EMBL/GenBank/DDBJ whole genome shotgun (WGS) entry which is preliminary data.</text>
</comment>
<protein>
    <submittedName>
        <fullName evidence="1">Uncharacterized protein</fullName>
    </submittedName>
</protein>
<gene>
    <name evidence="1" type="ORF">B0T14DRAFT_178997</name>
</gene>
<dbReference type="AlphaFoldDB" id="A0AA39WXH9"/>
<sequence>MKQSDGDTHHTSDVEALLLVLRQAERGVTDVIPLPPDQSRGCVMPLFRFCQLLITGCRPSERPKPNGLGSCYREVPRCVQMEIKSEWRAATTRPPSPSIFATDDIPPAHLNTHLNTHLHKSTEKDGIITQMPQFQPQYPTSVQFVASTCASRGYFCMPGWKRGGHGESDGESGGRAIETSYAVSTQILRIQHAGGRWGCVSSDDMECGIGAIKS</sequence>
<organism evidence="1 2">
    <name type="scientific">Immersiella caudata</name>
    <dbReference type="NCBI Taxonomy" id="314043"/>
    <lineage>
        <taxon>Eukaryota</taxon>
        <taxon>Fungi</taxon>
        <taxon>Dikarya</taxon>
        <taxon>Ascomycota</taxon>
        <taxon>Pezizomycotina</taxon>
        <taxon>Sordariomycetes</taxon>
        <taxon>Sordariomycetidae</taxon>
        <taxon>Sordariales</taxon>
        <taxon>Lasiosphaeriaceae</taxon>
        <taxon>Immersiella</taxon>
    </lineage>
</organism>